<evidence type="ECO:0000313" key="2">
    <source>
        <dbReference type="EMBL" id="KAA5805249.1"/>
    </source>
</evidence>
<dbReference type="RefSeq" id="WP_150022280.1">
    <property type="nucleotide sequence ID" value="NZ_VWOJ01000001.1"/>
</dbReference>
<organism evidence="2 3">
    <name type="scientific">Alkalicaulis satelles</name>
    <dbReference type="NCBI Taxonomy" id="2609175"/>
    <lineage>
        <taxon>Bacteria</taxon>
        <taxon>Pseudomonadati</taxon>
        <taxon>Pseudomonadota</taxon>
        <taxon>Alphaproteobacteria</taxon>
        <taxon>Maricaulales</taxon>
        <taxon>Maricaulaceae</taxon>
        <taxon>Alkalicaulis</taxon>
    </lineage>
</organism>
<keyword evidence="3" id="KW-1185">Reference proteome</keyword>
<evidence type="ECO:0000313" key="3">
    <source>
        <dbReference type="Proteomes" id="UP000325122"/>
    </source>
</evidence>
<reference evidence="2 3" key="1">
    <citation type="submission" date="2019-09" db="EMBL/GenBank/DDBJ databases">
        <authorList>
            <person name="Kevbrin V."/>
            <person name="Grouzdev D.S."/>
        </authorList>
    </citation>
    <scope>NUCLEOTIDE SEQUENCE [LARGE SCALE GENOMIC DNA]</scope>
    <source>
        <strain evidence="2 3">G-192</strain>
    </source>
</reference>
<dbReference type="InterPro" id="IPR012338">
    <property type="entry name" value="Beta-lactam/transpept-like"/>
</dbReference>
<dbReference type="Proteomes" id="UP000325122">
    <property type="component" value="Unassembled WGS sequence"/>
</dbReference>
<evidence type="ECO:0000259" key="1">
    <source>
        <dbReference type="Pfam" id="PF00144"/>
    </source>
</evidence>
<protein>
    <submittedName>
        <fullName evidence="2">Beta-lactamase family protein</fullName>
    </submittedName>
</protein>
<feature type="domain" description="Beta-lactamase-related" evidence="1">
    <location>
        <begin position="66"/>
        <end position="384"/>
    </location>
</feature>
<comment type="caution">
    <text evidence="2">The sequence shown here is derived from an EMBL/GenBank/DDBJ whole genome shotgun (WGS) entry which is preliminary data.</text>
</comment>
<gene>
    <name evidence="2" type="ORF">F1654_04515</name>
</gene>
<accession>A0A5M6ZKB0</accession>
<proteinExistence type="predicted"/>
<dbReference type="PANTHER" id="PTHR46825">
    <property type="entry name" value="D-ALANYL-D-ALANINE-CARBOXYPEPTIDASE/ENDOPEPTIDASE AMPH"/>
    <property type="match status" value="1"/>
</dbReference>
<name>A0A5M6ZKB0_9PROT</name>
<dbReference type="Gene3D" id="3.40.710.10">
    <property type="entry name" value="DD-peptidase/beta-lactamase superfamily"/>
    <property type="match status" value="1"/>
</dbReference>
<dbReference type="PANTHER" id="PTHR46825:SF15">
    <property type="entry name" value="BETA-LACTAMASE-RELATED DOMAIN-CONTAINING PROTEIN"/>
    <property type="match status" value="1"/>
</dbReference>
<dbReference type="AlphaFoldDB" id="A0A5M6ZKB0"/>
<sequence>MSAYLAMALGAALMLGADDPGVQGDAGSAMPELAGAASAASAAAAPDIDLPALDYFEPLMTRLEQAAGFTRTVGMAIAVIENGEPVLIYTSGETSAGSGEPVTADTQFRAASLSKGFTGVMLALLEHEGRADLNRTVPSRLLRLKSPRQPTWLEIVTHRTGLPRNAYDTLIQDGRSGAHARAQLADVDLVCAVGSCYTYQNVAFSALEHLIEEATGLSYEAALRQMIFEPYGLPDAGVGVAGLTAAPSWAAPHRGWSRIIDAPGNPRSNYDAVPSAASVTVSLNHLIAWVQAHLRAEEEGGLPEAVKARVFTPFTPTLRETRGLGGVAERISETHYGMGWRIYHWGDRRLIAHAGYLSGYGAQIVMEPETGFAFIGLWNSDGRAPWRLWPTVMDLRTGDGPGDWIDQIRN</sequence>
<dbReference type="Pfam" id="PF00144">
    <property type="entry name" value="Beta-lactamase"/>
    <property type="match status" value="1"/>
</dbReference>
<dbReference type="InterPro" id="IPR050491">
    <property type="entry name" value="AmpC-like"/>
</dbReference>
<dbReference type="EMBL" id="VWOJ01000001">
    <property type="protein sequence ID" value="KAA5805249.1"/>
    <property type="molecule type" value="Genomic_DNA"/>
</dbReference>
<dbReference type="SUPFAM" id="SSF56601">
    <property type="entry name" value="beta-lactamase/transpeptidase-like"/>
    <property type="match status" value="1"/>
</dbReference>
<dbReference type="InterPro" id="IPR001466">
    <property type="entry name" value="Beta-lactam-related"/>
</dbReference>